<feature type="repeat" description="PPR" evidence="3">
    <location>
        <begin position="436"/>
        <end position="470"/>
    </location>
</feature>
<comment type="similarity">
    <text evidence="1">Belongs to the PPR family. P subfamily.</text>
</comment>
<sequence>MDCLTLPSAGAFTLDSLIDLRHSLHGFLSCKFAGHVEARPSRTWVCSASAVRNLAPPKEKQVELERDRWLSQIRGYFREGKVFEAEDLMRKMGEVGLVPDLFCYNALITAHGKADRFESARAWFCLLESDIRLQPDAVTYRSMIGACGRAGELKGALELYDKMKAYGFRPSTQNFNTLISLHRKIDKDVNKEEKVLGLLVDMREMGCCPDSPTIDVVVRLFERWRILESLPAAISLLKAAGWSPTQRCYSILLKAYIRCSMIELALDVFHMLCETLSCSGSHDDGKDLVSQGPCNRGSKHSDDTHDVFVYNGNSMGVNTSFRVDESLCHSLICLCRTMGRYTEALQVFSDMRHSGTKPSWFTASTVIDICGRLNEATAVERAEALFIEMRSSAEGKEATDAGAYTVTINMFLKAGLAKKAAEIATLVSEHEGLVPDSTLFVAMLRAYSRCGMPAKAVQVYKSMLGVRLTWTAPMFNGVIHCCGRALPLEESIKVFLAMVYAKVSLSSGTCNLMMDIYAKAGLLDKAENVFKLAKEHGVLDAISYNTMIAGYGRFKEYNRMEYAFLEMQSAGFKDHVEAYNSMLDAYGKASQLRRMENTLERMRRSDCRLDLSTYNILINVYGREGLIEELKKIRKSMKDANIEPDSYTFNTLIFAYGNAEMPNEAMGAFKEMQDLNLVADEVTYNCLIAAFERSGNHLEVARWSLWMTQLGMK</sequence>
<feature type="repeat" description="PPR" evidence="3">
    <location>
        <begin position="540"/>
        <end position="574"/>
    </location>
</feature>
<proteinExistence type="inferred from homology"/>
<accession>A0A9D4UAU3</accession>
<protein>
    <recommendedName>
        <fullName evidence="4">PROP1-like PPR domain-containing protein</fullName>
    </recommendedName>
</protein>
<dbReference type="PANTHER" id="PTHR47447">
    <property type="entry name" value="OS03G0856100 PROTEIN"/>
    <property type="match status" value="1"/>
</dbReference>
<gene>
    <name evidence="5" type="ORF">GOP47_0020464</name>
</gene>
<evidence type="ECO:0000259" key="4">
    <source>
        <dbReference type="Pfam" id="PF17177"/>
    </source>
</evidence>
<keyword evidence="2" id="KW-0677">Repeat</keyword>
<evidence type="ECO:0000256" key="3">
    <source>
        <dbReference type="PROSITE-ProRule" id="PRU00708"/>
    </source>
</evidence>
<dbReference type="NCBIfam" id="TIGR00756">
    <property type="entry name" value="PPR"/>
    <property type="match status" value="11"/>
</dbReference>
<dbReference type="PANTHER" id="PTHR47447:SF21">
    <property type="entry name" value="PENTACOTRIPEPTIDE-REPEAT REGION OF PRORP DOMAIN-CONTAINING PROTEIN"/>
    <property type="match status" value="1"/>
</dbReference>
<evidence type="ECO:0000313" key="5">
    <source>
        <dbReference type="EMBL" id="KAI5063794.1"/>
    </source>
</evidence>
<dbReference type="OrthoDB" id="185373at2759"/>
<feature type="repeat" description="PPR" evidence="3">
    <location>
        <begin position="65"/>
        <end position="99"/>
    </location>
</feature>
<feature type="repeat" description="PPR" evidence="3">
    <location>
        <begin position="136"/>
        <end position="170"/>
    </location>
</feature>
<feature type="repeat" description="PPR" evidence="3">
    <location>
        <begin position="575"/>
        <end position="609"/>
    </location>
</feature>
<feature type="repeat" description="PPR" evidence="3">
    <location>
        <begin position="645"/>
        <end position="679"/>
    </location>
</feature>
<dbReference type="Gene3D" id="1.25.40.10">
    <property type="entry name" value="Tetratricopeptide repeat domain"/>
    <property type="match status" value="5"/>
</dbReference>
<dbReference type="EMBL" id="JABFUD020000020">
    <property type="protein sequence ID" value="KAI5063794.1"/>
    <property type="molecule type" value="Genomic_DNA"/>
</dbReference>
<dbReference type="AlphaFoldDB" id="A0A9D4UAU3"/>
<dbReference type="Pfam" id="PF13041">
    <property type="entry name" value="PPR_2"/>
    <property type="match status" value="1"/>
</dbReference>
<dbReference type="InterPro" id="IPR002885">
    <property type="entry name" value="PPR_rpt"/>
</dbReference>
<name>A0A9D4UAU3_ADICA</name>
<dbReference type="Pfam" id="PF01535">
    <property type="entry name" value="PPR"/>
    <property type="match status" value="6"/>
</dbReference>
<dbReference type="Pfam" id="PF13812">
    <property type="entry name" value="PPR_3"/>
    <property type="match status" value="2"/>
</dbReference>
<dbReference type="InterPro" id="IPR011990">
    <property type="entry name" value="TPR-like_helical_dom_sf"/>
</dbReference>
<organism evidence="5 6">
    <name type="scientific">Adiantum capillus-veneris</name>
    <name type="common">Maidenhair fern</name>
    <dbReference type="NCBI Taxonomy" id="13818"/>
    <lineage>
        <taxon>Eukaryota</taxon>
        <taxon>Viridiplantae</taxon>
        <taxon>Streptophyta</taxon>
        <taxon>Embryophyta</taxon>
        <taxon>Tracheophyta</taxon>
        <taxon>Polypodiopsida</taxon>
        <taxon>Polypodiidae</taxon>
        <taxon>Polypodiales</taxon>
        <taxon>Pteridineae</taxon>
        <taxon>Pteridaceae</taxon>
        <taxon>Vittarioideae</taxon>
        <taxon>Adiantum</taxon>
    </lineage>
</organism>
<feature type="repeat" description="PPR" evidence="3">
    <location>
        <begin position="680"/>
        <end position="713"/>
    </location>
</feature>
<dbReference type="PROSITE" id="PS51375">
    <property type="entry name" value="PPR"/>
    <property type="match status" value="10"/>
</dbReference>
<dbReference type="InterPro" id="IPR033443">
    <property type="entry name" value="PROP1-like_PPR_dom"/>
</dbReference>
<dbReference type="Pfam" id="PF17177">
    <property type="entry name" value="PPR_long"/>
    <property type="match status" value="1"/>
</dbReference>
<evidence type="ECO:0000256" key="1">
    <source>
        <dbReference type="ARBA" id="ARBA00007626"/>
    </source>
</evidence>
<reference evidence="5" key="1">
    <citation type="submission" date="2021-01" db="EMBL/GenBank/DDBJ databases">
        <title>Adiantum capillus-veneris genome.</title>
        <authorList>
            <person name="Fang Y."/>
            <person name="Liao Q."/>
        </authorList>
    </citation>
    <scope>NUCLEOTIDE SEQUENCE</scope>
    <source>
        <strain evidence="5">H3</strain>
        <tissue evidence="5">Leaf</tissue>
    </source>
</reference>
<feature type="domain" description="PROP1-like PPR" evidence="4">
    <location>
        <begin position="139"/>
        <end position="269"/>
    </location>
</feature>
<feature type="repeat" description="PPR" evidence="3">
    <location>
        <begin position="324"/>
        <end position="358"/>
    </location>
</feature>
<dbReference type="Proteomes" id="UP000886520">
    <property type="component" value="Chromosome 20"/>
</dbReference>
<comment type="caution">
    <text evidence="5">The sequence shown here is derived from an EMBL/GenBank/DDBJ whole genome shotgun (WGS) entry which is preliminary data.</text>
</comment>
<feature type="repeat" description="PPR" evidence="3">
    <location>
        <begin position="506"/>
        <end position="536"/>
    </location>
</feature>
<evidence type="ECO:0000313" key="6">
    <source>
        <dbReference type="Proteomes" id="UP000886520"/>
    </source>
</evidence>
<evidence type="ECO:0000256" key="2">
    <source>
        <dbReference type="ARBA" id="ARBA00022737"/>
    </source>
</evidence>
<keyword evidence="6" id="KW-1185">Reference proteome</keyword>
<feature type="repeat" description="PPR" evidence="3">
    <location>
        <begin position="610"/>
        <end position="644"/>
    </location>
</feature>